<dbReference type="GO" id="GO:0005634">
    <property type="term" value="C:nucleus"/>
    <property type="evidence" value="ECO:0007669"/>
    <property type="project" value="TreeGrafter"/>
</dbReference>
<dbReference type="PANTHER" id="PTHR12651:SF1">
    <property type="entry name" value="26S PROTEASOME NON-ATPASE REGULATORY SUBUNIT 9"/>
    <property type="match status" value="1"/>
</dbReference>
<evidence type="ECO:0000313" key="2">
    <source>
        <dbReference type="EMBL" id="KAK2194648.1"/>
    </source>
</evidence>
<organism evidence="2 4">
    <name type="scientific">Babesia duncani</name>
    <dbReference type="NCBI Taxonomy" id="323732"/>
    <lineage>
        <taxon>Eukaryota</taxon>
        <taxon>Sar</taxon>
        <taxon>Alveolata</taxon>
        <taxon>Apicomplexa</taxon>
        <taxon>Aconoidasida</taxon>
        <taxon>Piroplasmida</taxon>
        <taxon>Babesiidae</taxon>
        <taxon>Babesia</taxon>
    </lineage>
</organism>
<dbReference type="InterPro" id="IPR040815">
    <property type="entry name" value="Nas2_N"/>
</dbReference>
<protein>
    <submittedName>
        <fullName evidence="2">Bifunctional Nas2</fullName>
    </submittedName>
</protein>
<name>A0AAD9UM55_9APIC</name>
<dbReference type="Proteomes" id="UP001214638">
    <property type="component" value="Unassembled WGS sequence"/>
</dbReference>
<evidence type="ECO:0000313" key="3">
    <source>
        <dbReference type="EMBL" id="KAK2194966.1"/>
    </source>
</evidence>
<dbReference type="EMBL" id="JALLKP010000019">
    <property type="protein sequence ID" value="KAK2194966.1"/>
    <property type="molecule type" value="Genomic_DNA"/>
</dbReference>
<reference evidence="2" key="1">
    <citation type="journal article" date="2023" name="Nat. Microbiol.">
        <title>Babesia duncani multi-omics identifies virulence factors and drug targets.</title>
        <authorList>
            <person name="Singh P."/>
            <person name="Lonardi S."/>
            <person name="Liang Q."/>
            <person name="Vydyam P."/>
            <person name="Khabirova E."/>
            <person name="Fang T."/>
            <person name="Gihaz S."/>
            <person name="Thekkiniath J."/>
            <person name="Munshi M."/>
            <person name="Abel S."/>
            <person name="Ciampossin L."/>
            <person name="Batugedara G."/>
            <person name="Gupta M."/>
            <person name="Lu X.M."/>
            <person name="Lenz T."/>
            <person name="Chakravarty S."/>
            <person name="Cornillot E."/>
            <person name="Hu Y."/>
            <person name="Ma W."/>
            <person name="Gonzalez L.M."/>
            <person name="Sanchez S."/>
            <person name="Estrada K."/>
            <person name="Sanchez-Flores A."/>
            <person name="Montero E."/>
            <person name="Harb O.S."/>
            <person name="Le Roch K.G."/>
            <person name="Mamoun C.B."/>
        </authorList>
    </citation>
    <scope>NUCLEOTIDE SEQUENCE</scope>
    <source>
        <strain evidence="2">WA1</strain>
    </source>
</reference>
<dbReference type="GO" id="GO:0005737">
    <property type="term" value="C:cytoplasm"/>
    <property type="evidence" value="ECO:0007669"/>
    <property type="project" value="TreeGrafter"/>
</dbReference>
<dbReference type="KEGG" id="bdw:94337855"/>
<proteinExistence type="predicted"/>
<dbReference type="GO" id="GO:0070682">
    <property type="term" value="P:proteasome regulatory particle assembly"/>
    <property type="evidence" value="ECO:0007669"/>
    <property type="project" value="InterPro"/>
</dbReference>
<comment type="caution">
    <text evidence="2">The sequence shown here is derived from an EMBL/GenBank/DDBJ whole genome shotgun (WGS) entry which is preliminary data.</text>
</comment>
<sequence length="96" mass="11090">MEVLNHAEEIKALDKKRQEIVKEIETHMAFLNSDECKQVGLKGPLVDKEDFPRNDIDLYAVRTARNRVACLKTDYEALMVEIESLLHKLHGSLQKK</sequence>
<feature type="domain" description="Nas2 N-terminal" evidence="1">
    <location>
        <begin position="10"/>
        <end position="90"/>
    </location>
</feature>
<dbReference type="Pfam" id="PF18265">
    <property type="entry name" value="Nas2_N"/>
    <property type="match status" value="1"/>
</dbReference>
<dbReference type="GeneID" id="94337855"/>
<dbReference type="InterPro" id="IPR035269">
    <property type="entry name" value="PSMD9"/>
</dbReference>
<accession>A0AAD9UM55</accession>
<gene>
    <name evidence="3" type="ORF">BdWA1_003558</name>
    <name evidence="2" type="ORF">BdWA1_003887</name>
</gene>
<dbReference type="EMBL" id="JALLKP010000070">
    <property type="protein sequence ID" value="KAK2194648.1"/>
    <property type="molecule type" value="Genomic_DNA"/>
</dbReference>
<evidence type="ECO:0000313" key="4">
    <source>
        <dbReference type="Proteomes" id="UP001214638"/>
    </source>
</evidence>
<dbReference type="Gene3D" id="6.10.140.1710">
    <property type="match status" value="1"/>
</dbReference>
<dbReference type="PANTHER" id="PTHR12651">
    <property type="entry name" value="26S PROTEASOME NON-ATPASE REGULATORY SUBUNIT 9"/>
    <property type="match status" value="1"/>
</dbReference>
<dbReference type="AlphaFoldDB" id="A0AAD9UM55"/>
<evidence type="ECO:0000259" key="1">
    <source>
        <dbReference type="Pfam" id="PF18265"/>
    </source>
</evidence>
<keyword evidence="4" id="KW-1185">Reference proteome</keyword>
<dbReference type="RefSeq" id="XP_067801809.1">
    <property type="nucleotide sequence ID" value="XM_067948568.1"/>
</dbReference>